<dbReference type="Proteomes" id="UP000003811">
    <property type="component" value="Plasmid pPma4326F"/>
</dbReference>
<proteinExistence type="predicted"/>
<gene>
    <name evidence="1" type="ORF">PMA4326_028540</name>
</gene>
<evidence type="ECO:0000313" key="2">
    <source>
        <dbReference type="Proteomes" id="UP000003811"/>
    </source>
</evidence>
<dbReference type="EMBL" id="CP047261">
    <property type="protein sequence ID" value="QHF00468.1"/>
    <property type="molecule type" value="Genomic_DNA"/>
</dbReference>
<accession>A0A8T8CB15</accession>
<sequence>MTRIPFQKTDIQEFKGLAKRMFRGLDLIDHKNPDRMRELVAKVFGYNDFHEVKKCADDVISPPVASITRFDIRLVAADGLMKVANISFVEAWLRAGRARLYGLSIDQFTVEALRAARLKARGVVESSHQVLDSSVTLPKWHDEQQRFFRNGAPSFELCVKHRVAAFHWGTFTAVYDAILSSRFKEAIINPDGLFVAGSDDAVDSYLRETLIPQCWLPLSQLIQDGLVVPDHEAVWLYVETGVCIGRGIRHKAHGAFLPRLFLTDLEVAEGLAMTLTGAVVQGGSSLGNVVAGVPKGNDLVYELKPGIRKPGAVTDPLKQPAANPFELDLVPNLFAGSQDILHGGGRGTTTNWGLDGKAIRISHVDRQALKNTYFEVEPWLVESEFPDLFPDYVAPPAVNHRARFEWSKDLENKVFLPPVSLELQSRAESIIERKNQKAASQLGAAAGSGELFAKVEAAIPAVLLEQLASDLIYELFDGSYQADQVKGVSQKLVSWFPELVGFHPDVLYAVVAVHAQGVFGDHFPATLRLVDILSALVLLYAGFQAGGQFRFFRTVPSQIALGQWYSGAASLTSIHEVAVQYEGYVASLKDQQARISRITSSIELDGLRRAEAHDHKYLYVSDEMPRAKPVSLMQLVNAMGD</sequence>
<reference evidence="1 2" key="1">
    <citation type="journal article" date="2011" name="PLoS Pathog.">
        <title>Dynamic evolution of pathogenicity revealed by sequencing and comparative genomics of 19 Pseudomonas syringae isolates.</title>
        <authorList>
            <person name="Baltrus D.A."/>
            <person name="Nishimura M.T."/>
            <person name="Romanchuk A."/>
            <person name="Chang J.H."/>
            <person name="Mukhtar M.S."/>
            <person name="Cherkis K."/>
            <person name="Roach J."/>
            <person name="Grant S.R."/>
            <person name="Jones C.D."/>
            <person name="Dangl J.L."/>
        </authorList>
    </citation>
    <scope>NUCLEOTIDE SEQUENCE [LARGE SCALE GENOMIC DNA]</scope>
    <source>
        <strain evidence="1 2">ES4326</strain>
    </source>
</reference>
<evidence type="ECO:0000313" key="1">
    <source>
        <dbReference type="EMBL" id="QHF00468.1"/>
    </source>
</evidence>
<protein>
    <submittedName>
        <fullName evidence="1">Uncharacterized protein</fullName>
    </submittedName>
</protein>
<geneLocation type="plasmid" evidence="1 2">
    <name>pPma4326F</name>
</geneLocation>
<organism evidence="1 2">
    <name type="scientific">Pseudomonas syringae pv. maculicola str. ES4326</name>
    <dbReference type="NCBI Taxonomy" id="629265"/>
    <lineage>
        <taxon>Bacteria</taxon>
        <taxon>Pseudomonadati</taxon>
        <taxon>Pseudomonadota</taxon>
        <taxon>Gammaproteobacteria</taxon>
        <taxon>Pseudomonadales</taxon>
        <taxon>Pseudomonadaceae</taxon>
        <taxon>Pseudomonas</taxon>
    </lineage>
</organism>
<dbReference type="AlphaFoldDB" id="A0A8T8CB15"/>
<name>A0A8T8CB15_PSEYM</name>
<keyword evidence="1" id="KW-0614">Plasmid</keyword>
<dbReference type="RefSeq" id="WP_007250744.1">
    <property type="nucleotide sequence ID" value="NZ_CP047261.1"/>
</dbReference>